<reference evidence="2" key="2">
    <citation type="submission" date="2021-09" db="EMBL/GenBank/DDBJ databases">
        <authorList>
            <person name="Gilroy R."/>
        </authorList>
    </citation>
    <scope>NUCLEOTIDE SEQUENCE</scope>
    <source>
        <strain evidence="2">ChiGjej2B2-7701</strain>
    </source>
</reference>
<keyword evidence="1" id="KW-1133">Transmembrane helix</keyword>
<evidence type="ECO:0000256" key="1">
    <source>
        <dbReference type="SAM" id="Phobius"/>
    </source>
</evidence>
<reference evidence="2" key="1">
    <citation type="journal article" date="2021" name="PeerJ">
        <title>Extensive microbial diversity within the chicken gut microbiome revealed by metagenomics and culture.</title>
        <authorList>
            <person name="Gilroy R."/>
            <person name="Ravi A."/>
            <person name="Getino M."/>
            <person name="Pursley I."/>
            <person name="Horton D.L."/>
            <person name="Alikhan N.F."/>
            <person name="Baker D."/>
            <person name="Gharbi K."/>
            <person name="Hall N."/>
            <person name="Watson M."/>
            <person name="Adriaenssens E.M."/>
            <person name="Foster-Nyarko E."/>
            <person name="Jarju S."/>
            <person name="Secka A."/>
            <person name="Antonio M."/>
            <person name="Oren A."/>
            <person name="Chaudhuri R.R."/>
            <person name="La Ragione R."/>
            <person name="Hildebrand F."/>
            <person name="Pallen M.J."/>
        </authorList>
    </citation>
    <scope>NUCLEOTIDE SEQUENCE</scope>
    <source>
        <strain evidence="2">ChiGjej2B2-7701</strain>
    </source>
</reference>
<feature type="non-terminal residue" evidence="2">
    <location>
        <position position="1"/>
    </location>
</feature>
<evidence type="ECO:0000313" key="3">
    <source>
        <dbReference type="Proteomes" id="UP000746751"/>
    </source>
</evidence>
<evidence type="ECO:0000313" key="2">
    <source>
        <dbReference type="EMBL" id="HJG31847.1"/>
    </source>
</evidence>
<organism evidence="2 3">
    <name type="scientific">Collinsella ihumii</name>
    <dbReference type="NCBI Taxonomy" id="1720204"/>
    <lineage>
        <taxon>Bacteria</taxon>
        <taxon>Bacillati</taxon>
        <taxon>Actinomycetota</taxon>
        <taxon>Coriobacteriia</taxon>
        <taxon>Coriobacteriales</taxon>
        <taxon>Coriobacteriaceae</taxon>
        <taxon>Collinsella</taxon>
    </lineage>
</organism>
<dbReference type="EMBL" id="DYVF01000063">
    <property type="protein sequence ID" value="HJG31847.1"/>
    <property type="molecule type" value="Genomic_DNA"/>
</dbReference>
<accession>A0A921IRL8</accession>
<keyword evidence="1" id="KW-0472">Membrane</keyword>
<dbReference type="AlphaFoldDB" id="A0A921IRL8"/>
<name>A0A921IRL8_9ACTN</name>
<feature type="transmembrane region" description="Helical" evidence="1">
    <location>
        <begin position="21"/>
        <end position="46"/>
    </location>
</feature>
<comment type="caution">
    <text evidence="2">The sequence shown here is derived from an EMBL/GenBank/DDBJ whole genome shotgun (WGS) entry which is preliminary data.</text>
</comment>
<gene>
    <name evidence="2" type="ORF">K8U80_10710</name>
</gene>
<feature type="transmembrane region" description="Helical" evidence="1">
    <location>
        <begin position="52"/>
        <end position="73"/>
    </location>
</feature>
<dbReference type="Proteomes" id="UP000746751">
    <property type="component" value="Unassembled WGS sequence"/>
</dbReference>
<sequence>AIDASRPNLSWTSPSEVVKRGLPVMVGSIGGVLASFGLAFLSVMAAGALGPAASAAVNLAAPAACALGGLAFLRAVARRGLPGPGWGE</sequence>
<proteinExistence type="predicted"/>
<keyword evidence="1" id="KW-0812">Transmembrane</keyword>
<protein>
    <submittedName>
        <fullName evidence="2">Uncharacterized protein</fullName>
    </submittedName>
</protein>